<name>A0A0G4HPT9_9ALVE</name>
<feature type="compositionally biased region" description="Basic and acidic residues" evidence="1">
    <location>
        <begin position="296"/>
        <end position="305"/>
    </location>
</feature>
<organism evidence="2">
    <name type="scientific">Chromera velia CCMP2878</name>
    <dbReference type="NCBI Taxonomy" id="1169474"/>
    <lineage>
        <taxon>Eukaryota</taxon>
        <taxon>Sar</taxon>
        <taxon>Alveolata</taxon>
        <taxon>Colpodellida</taxon>
        <taxon>Chromeraceae</taxon>
        <taxon>Chromera</taxon>
    </lineage>
</organism>
<feature type="compositionally biased region" description="Basic and acidic residues" evidence="1">
    <location>
        <begin position="337"/>
        <end position="348"/>
    </location>
</feature>
<evidence type="ECO:0000256" key="1">
    <source>
        <dbReference type="SAM" id="MobiDB-lite"/>
    </source>
</evidence>
<accession>A0A0G4HPT9</accession>
<feature type="region of interest" description="Disordered" evidence="1">
    <location>
        <begin position="199"/>
        <end position="305"/>
    </location>
</feature>
<feature type="compositionally biased region" description="Basic and acidic residues" evidence="1">
    <location>
        <begin position="244"/>
        <end position="255"/>
    </location>
</feature>
<dbReference type="AlphaFoldDB" id="A0A0G4HPT9"/>
<proteinExistence type="predicted"/>
<protein>
    <submittedName>
        <fullName evidence="2">Uncharacterized protein</fullName>
    </submittedName>
</protein>
<feature type="region of interest" description="Disordered" evidence="1">
    <location>
        <begin position="131"/>
        <end position="173"/>
    </location>
</feature>
<feature type="compositionally biased region" description="Basic and acidic residues" evidence="1">
    <location>
        <begin position="364"/>
        <end position="393"/>
    </location>
</feature>
<evidence type="ECO:0000313" key="2">
    <source>
        <dbReference type="EMBL" id="CEM46260.1"/>
    </source>
</evidence>
<feature type="compositionally biased region" description="Polar residues" evidence="1">
    <location>
        <begin position="131"/>
        <end position="156"/>
    </location>
</feature>
<sequence length="442" mass="49814">MKETQALLSRLVRFRAAVLNTTGREGQKGGWMDHSEVTIQAVDALARLGSPLFNSKYIMKAKRRGILLDKVFEGLNELDTLAQPLFLSWVAAHLYLAALSSTAAEIMGRTSLRICTPGHCSAGRSMTMLTSRSQLEPKLNRSQSMGRLSQESQQQTAEEHWDQDHLGLSARSGERIPRYKTRSFLSDKGKQVSFFLDDCEGADEDSPSPSQLSERDYAPRSLSRIGSRGQAAFGRLGDTDTESDSERERERDRETGSFISSAQMPTGRFSRNPRPLSVDSRRDEEGHSASRGWEVAMRDRQYEDAEKSFWHGEEEGEEEMEDEDWNTSSLPVLQTARQREKHTLEESRNGSMPTGRPPSPLPSDEERQELGTESEWPRESDDERGDDDSRIDESLRQFETLSEYLAEPFPRIEVLLSGVECDSLGYADDLVLIAESVHDLQV</sequence>
<feature type="non-terminal residue" evidence="2">
    <location>
        <position position="442"/>
    </location>
</feature>
<feature type="compositionally biased region" description="Basic and acidic residues" evidence="1">
    <location>
        <begin position="279"/>
        <end position="288"/>
    </location>
</feature>
<gene>
    <name evidence="2" type="ORF">Cvel_29958</name>
</gene>
<feature type="region of interest" description="Disordered" evidence="1">
    <location>
        <begin position="336"/>
        <end position="393"/>
    </location>
</feature>
<reference evidence="2" key="1">
    <citation type="submission" date="2014-11" db="EMBL/GenBank/DDBJ databases">
        <authorList>
            <person name="Otto D Thomas"/>
            <person name="Naeem Raeece"/>
        </authorList>
    </citation>
    <scope>NUCLEOTIDE SEQUENCE</scope>
</reference>
<dbReference type="EMBL" id="CDMZ01003413">
    <property type="protein sequence ID" value="CEM46260.1"/>
    <property type="molecule type" value="Genomic_DNA"/>
</dbReference>